<accession>A0A6J2JE71</accession>
<keyword evidence="1" id="KW-1185">Reference proteome</keyword>
<dbReference type="InterPro" id="IPR036397">
    <property type="entry name" value="RNaseH_sf"/>
</dbReference>
<name>A0A6J2JE71_BOMMA</name>
<evidence type="ECO:0000313" key="1">
    <source>
        <dbReference type="Proteomes" id="UP000504629"/>
    </source>
</evidence>
<evidence type="ECO:0000313" key="2">
    <source>
        <dbReference type="RefSeq" id="XP_028027786.1"/>
    </source>
</evidence>
<dbReference type="KEGG" id="bman:114241201"/>
<gene>
    <name evidence="2" type="primary">LOC114241201</name>
</gene>
<dbReference type="OrthoDB" id="9971063at2759"/>
<sequence>MAIRALLRGVYFVKFNLHDLNQCPSESVIRSWVRKFEFSGSTLNEKSAGRPRSIRTEENVSEVAVSVRRDPQQSSRKRSAELAISRSSLRRILTKDLKLHPYKLQLVQELKPNDHHLRRAFAETMLERFQSLNNILFSDEAHFHLSGFVNKQNCLYWAEENPQLKHQRPMHSLKVTGGHVGSWNHRTPFLRK</sequence>
<dbReference type="PANTHER" id="PTHR47326">
    <property type="entry name" value="TRANSPOSABLE ELEMENT TC3 TRANSPOSASE-LIKE PROTEIN"/>
    <property type="match status" value="1"/>
</dbReference>
<proteinExistence type="predicted"/>
<dbReference type="GO" id="GO:0003676">
    <property type="term" value="F:nucleic acid binding"/>
    <property type="evidence" value="ECO:0007669"/>
    <property type="project" value="InterPro"/>
</dbReference>
<dbReference type="Proteomes" id="UP000504629">
    <property type="component" value="Unplaced"/>
</dbReference>
<organism evidence="1 2">
    <name type="scientific">Bombyx mandarina</name>
    <name type="common">Wild silk moth</name>
    <name type="synonym">Wild silkworm</name>
    <dbReference type="NCBI Taxonomy" id="7092"/>
    <lineage>
        <taxon>Eukaryota</taxon>
        <taxon>Metazoa</taxon>
        <taxon>Ecdysozoa</taxon>
        <taxon>Arthropoda</taxon>
        <taxon>Hexapoda</taxon>
        <taxon>Insecta</taxon>
        <taxon>Pterygota</taxon>
        <taxon>Neoptera</taxon>
        <taxon>Endopterygota</taxon>
        <taxon>Lepidoptera</taxon>
        <taxon>Glossata</taxon>
        <taxon>Ditrysia</taxon>
        <taxon>Bombycoidea</taxon>
        <taxon>Bombycidae</taxon>
        <taxon>Bombycinae</taxon>
        <taxon>Bombyx</taxon>
    </lineage>
</organism>
<dbReference type="RefSeq" id="XP_028027786.1">
    <property type="nucleotide sequence ID" value="XM_028171985.1"/>
</dbReference>
<protein>
    <submittedName>
        <fullName evidence="2">Uncharacterized protein LOC114241201</fullName>
    </submittedName>
</protein>
<dbReference type="GeneID" id="114241201"/>
<dbReference type="PANTHER" id="PTHR47326:SF1">
    <property type="entry name" value="HTH PSQ-TYPE DOMAIN-CONTAINING PROTEIN"/>
    <property type="match status" value="1"/>
</dbReference>
<dbReference type="AlphaFoldDB" id="A0A6J2JE71"/>
<reference evidence="2" key="1">
    <citation type="submission" date="2025-08" db="UniProtKB">
        <authorList>
            <consortium name="RefSeq"/>
        </authorList>
    </citation>
    <scope>IDENTIFICATION</scope>
    <source>
        <tissue evidence="2">Silk gland</tissue>
    </source>
</reference>
<dbReference type="Gene3D" id="3.30.420.10">
    <property type="entry name" value="Ribonuclease H-like superfamily/Ribonuclease H"/>
    <property type="match status" value="1"/>
</dbReference>